<dbReference type="PROSITE" id="PS50941">
    <property type="entry name" value="CHIT_BIND_I_2"/>
    <property type="match status" value="1"/>
</dbReference>
<dbReference type="PROSITE" id="PS00026">
    <property type="entry name" value="CHIT_BIND_I_1"/>
    <property type="match status" value="1"/>
</dbReference>
<dbReference type="InterPro" id="IPR053214">
    <property type="entry name" value="LysM12-like"/>
</dbReference>
<dbReference type="InterPro" id="IPR029070">
    <property type="entry name" value="Chitinase_insertion_sf"/>
</dbReference>
<dbReference type="SMART" id="SM00636">
    <property type="entry name" value="Glyco_18"/>
    <property type="match status" value="1"/>
</dbReference>
<dbReference type="PANTHER" id="PTHR47700:SF2">
    <property type="entry name" value="CHITINASE"/>
    <property type="match status" value="1"/>
</dbReference>
<dbReference type="InterPro" id="IPR011583">
    <property type="entry name" value="Chitinase_II/V-like_cat"/>
</dbReference>
<evidence type="ECO:0000256" key="6">
    <source>
        <dbReference type="SAM" id="Phobius"/>
    </source>
</evidence>
<dbReference type="InterPro" id="IPR018371">
    <property type="entry name" value="Chitin-binding_1_CS"/>
</dbReference>
<name>A0A3D8S488_9HELO</name>
<evidence type="ECO:0000313" key="10">
    <source>
        <dbReference type="Proteomes" id="UP000256328"/>
    </source>
</evidence>
<dbReference type="Proteomes" id="UP000256328">
    <property type="component" value="Unassembled WGS sequence"/>
</dbReference>
<protein>
    <recommendedName>
        <fullName evidence="2">chitinase</fullName>
        <ecNumber evidence="2">3.2.1.14</ecNumber>
    </recommendedName>
</protein>
<evidence type="ECO:0000313" key="9">
    <source>
        <dbReference type="EMBL" id="RDW80990.1"/>
    </source>
</evidence>
<dbReference type="AlphaFoldDB" id="A0A3D8S488"/>
<dbReference type="InterPro" id="IPR001223">
    <property type="entry name" value="Glyco_hydro18_cat"/>
</dbReference>
<comment type="caution">
    <text evidence="5">Lacks conserved residue(s) required for the propagation of feature annotation.</text>
</comment>
<organism evidence="9 10">
    <name type="scientific">Coleophoma crateriformis</name>
    <dbReference type="NCBI Taxonomy" id="565419"/>
    <lineage>
        <taxon>Eukaryota</taxon>
        <taxon>Fungi</taxon>
        <taxon>Dikarya</taxon>
        <taxon>Ascomycota</taxon>
        <taxon>Pezizomycotina</taxon>
        <taxon>Leotiomycetes</taxon>
        <taxon>Helotiales</taxon>
        <taxon>Dermateaceae</taxon>
        <taxon>Coleophoma</taxon>
    </lineage>
</organism>
<dbReference type="GO" id="GO:0005975">
    <property type="term" value="P:carbohydrate metabolic process"/>
    <property type="evidence" value="ECO:0007669"/>
    <property type="project" value="InterPro"/>
</dbReference>
<keyword evidence="6" id="KW-0472">Membrane</keyword>
<keyword evidence="6" id="KW-1133">Transmembrane helix</keyword>
<dbReference type="Pfam" id="PF00704">
    <property type="entry name" value="Glyco_hydro_18"/>
    <property type="match status" value="1"/>
</dbReference>
<dbReference type="EMBL" id="PDLN01000007">
    <property type="protein sequence ID" value="RDW80990.1"/>
    <property type="molecule type" value="Genomic_DNA"/>
</dbReference>
<dbReference type="SUPFAM" id="SSF51445">
    <property type="entry name" value="(Trans)glycosidases"/>
    <property type="match status" value="1"/>
</dbReference>
<dbReference type="SMART" id="SM00270">
    <property type="entry name" value="ChtBD1"/>
    <property type="match status" value="1"/>
</dbReference>
<proteinExistence type="inferred from homology"/>
<gene>
    <name evidence="9" type="ORF">BP5796_05688</name>
</gene>
<evidence type="ECO:0000256" key="2">
    <source>
        <dbReference type="ARBA" id="ARBA00012729"/>
    </source>
</evidence>
<feature type="domain" description="GH18" evidence="8">
    <location>
        <begin position="83"/>
        <end position="445"/>
    </location>
</feature>
<evidence type="ECO:0000256" key="4">
    <source>
        <dbReference type="ARBA" id="ARBA00023026"/>
    </source>
</evidence>
<dbReference type="InterPro" id="IPR017853">
    <property type="entry name" value="GH"/>
</dbReference>
<feature type="transmembrane region" description="Helical" evidence="6">
    <location>
        <begin position="605"/>
        <end position="630"/>
    </location>
</feature>
<dbReference type="EC" id="3.2.1.14" evidence="2"/>
<feature type="transmembrane region" description="Helical" evidence="6">
    <location>
        <begin position="642"/>
        <end position="666"/>
    </location>
</feature>
<dbReference type="Gene3D" id="3.10.50.10">
    <property type="match status" value="1"/>
</dbReference>
<comment type="similarity">
    <text evidence="1">Belongs to the glycosyl hydrolase 18 family. Chitinase class V subfamily.</text>
</comment>
<keyword evidence="4" id="KW-0843">Virulence</keyword>
<feature type="disulfide bond" evidence="5">
    <location>
        <begin position="42"/>
        <end position="56"/>
    </location>
</feature>
<dbReference type="Pfam" id="PF00187">
    <property type="entry name" value="Chitin_bind_1"/>
    <property type="match status" value="1"/>
</dbReference>
<keyword evidence="5" id="KW-1015">Disulfide bond</keyword>
<evidence type="ECO:0000256" key="5">
    <source>
        <dbReference type="PROSITE-ProRule" id="PRU00261"/>
    </source>
</evidence>
<sequence length="1036" mass="111405">MSLLGYGPSFCNSTNCISNCNATAECGKYGTAGHQNCPLNVCCSQYGFCGTTTDFCGTGCQSAFGGCGSAPVPPVSHGASTLQRTIGYYESWSLTRPCDGVSPEALDVAGFTHLNFAFAFFHPTTFQVTAMDSNAQSLLTRFTDIKYRAGGLETWISVGGWSFNDAGNSPDTRQAFSKMASTSANRMIFIHSLISFMTTYGFDGADIDWEYPGADDRGGIPADTTNFVSLVRDLKTAFGTKFGLSVTLPTSFWYLRHFDVKSMQASVDWFNFMTYDLHGTWDSSDVYTGPYIQPHTNLTEIDQGMQLLWRAGISPSKVVMGMGWYGRSFTLSSPSCNTPNGICQFSAGANAGKCSGTSGILMNIEIQAIINQYKLQVTTDKVAAVNWIAWNSDQWVSYDNNITYQLKRNYANILGLGGLMVWAIDQQSQDAAGITNFMPYGTPLTANQTSAANGLTANVDGQRSCYVTDCDNNSKCYPGYTAMTQMNGQIAILGTQPRCGAGYVRTVCCAEGSVSGKCKWRGWRGQGLSCVGGCDTGETSIAQGTNSYQYLPTENLLKDLSCNGGIQNFCCSGYKPQTSQFSQKATKMAPAVVRNNKPGVSGGGIAAMTVVCTAAITAFFAPLMALELLIPIVGWIADGIEAALIPGIIAACAVALAAGAIAQFGWNGHTSTLTPTTGGPTSTSTGSSSRIGPYTSAVYPPGAKTCKVTYTCLYGQGFDQVCDNQRYGLEQQLNGATTVFHYPAAPPRTGRMKAQWPGWHHPNYHPWPANQHGGRTWCEAEEFPMDSLEEASGPQVIRQVDGIENGRQGADWGYFIRASINPCKSLLGLRASDPLPVTWRIGPLPTGGSRGNLNGFIQKYGFDSTNNHQCYATMTRQDKASLYRTVSTSNSLPISSPTNQTFMSTPISIVVRPAKKSPTDSPDPNARFSGFPSSVNSANFLKRDEFILADPSTDDFDFYVCYNGEEYYDCTGKEYYDEDLWNNPIAPTPIVAMQTSEAMGAASGGTKYVAKPATAVTAPALPAQTSPLLLPKQNSS</sequence>
<evidence type="ECO:0000256" key="3">
    <source>
        <dbReference type="ARBA" id="ARBA00022669"/>
    </source>
</evidence>
<dbReference type="PANTHER" id="PTHR47700">
    <property type="entry name" value="V CHITINASE, PUTATIVE (AFU_ORTHOLOGUE AFUA_6G13720)-RELATED"/>
    <property type="match status" value="1"/>
</dbReference>
<evidence type="ECO:0000256" key="1">
    <source>
        <dbReference type="ARBA" id="ARBA00008682"/>
    </source>
</evidence>
<keyword evidence="6" id="KW-0812">Transmembrane</keyword>
<dbReference type="SUPFAM" id="SSF57016">
    <property type="entry name" value="Plant lectins/antimicrobial peptides"/>
    <property type="match status" value="1"/>
</dbReference>
<comment type="caution">
    <text evidence="9">The sequence shown here is derived from an EMBL/GenBank/DDBJ whole genome shotgun (WGS) entry which is preliminary data.</text>
</comment>
<feature type="disulfide bond" evidence="5">
    <location>
        <begin position="37"/>
        <end position="49"/>
    </location>
</feature>
<dbReference type="PROSITE" id="PS51910">
    <property type="entry name" value="GH18_2"/>
    <property type="match status" value="1"/>
</dbReference>
<dbReference type="Gene3D" id="3.30.60.10">
    <property type="entry name" value="Endochitinase-like"/>
    <property type="match status" value="1"/>
</dbReference>
<dbReference type="SUPFAM" id="SSF54556">
    <property type="entry name" value="Chitinase insertion domain"/>
    <property type="match status" value="1"/>
</dbReference>
<dbReference type="OrthoDB" id="73875at2759"/>
<keyword evidence="3 5" id="KW-0147">Chitin-binding</keyword>
<accession>A0A3D8S488</accession>
<dbReference type="InterPro" id="IPR036861">
    <property type="entry name" value="Endochitinase-like_sf"/>
</dbReference>
<dbReference type="GO" id="GO:0008061">
    <property type="term" value="F:chitin binding"/>
    <property type="evidence" value="ECO:0007669"/>
    <property type="project" value="UniProtKB-UniRule"/>
</dbReference>
<feature type="domain" description="Chitin-binding type-1" evidence="7">
    <location>
        <begin position="23"/>
        <end position="69"/>
    </location>
</feature>
<reference evidence="9 10" key="1">
    <citation type="journal article" date="2018" name="IMA Fungus">
        <title>IMA Genome-F 9: Draft genome sequence of Annulohypoxylon stygium, Aspergillus mulundensis, Berkeleyomyces basicola (syn. Thielaviopsis basicola), Ceratocystis smalleyi, two Cercospora beticola strains, Coleophoma cylindrospora, Fusarium fracticaudum, Phialophora cf. hyalina, and Morchella septimelata.</title>
        <authorList>
            <person name="Wingfield B.D."/>
            <person name="Bills G.F."/>
            <person name="Dong Y."/>
            <person name="Huang W."/>
            <person name="Nel W.J."/>
            <person name="Swalarsk-Parry B.S."/>
            <person name="Vaghefi N."/>
            <person name="Wilken P.M."/>
            <person name="An Z."/>
            <person name="de Beer Z.W."/>
            <person name="De Vos L."/>
            <person name="Chen L."/>
            <person name="Duong T.A."/>
            <person name="Gao Y."/>
            <person name="Hammerbacher A."/>
            <person name="Kikkert J.R."/>
            <person name="Li Y."/>
            <person name="Li H."/>
            <person name="Li K."/>
            <person name="Li Q."/>
            <person name="Liu X."/>
            <person name="Ma X."/>
            <person name="Naidoo K."/>
            <person name="Pethybridge S.J."/>
            <person name="Sun J."/>
            <person name="Steenkamp E.T."/>
            <person name="van der Nest M.A."/>
            <person name="van Wyk S."/>
            <person name="Wingfield M.J."/>
            <person name="Xiong C."/>
            <person name="Yue Q."/>
            <person name="Zhang X."/>
        </authorList>
    </citation>
    <scope>NUCLEOTIDE SEQUENCE [LARGE SCALE GENOMIC DNA]</scope>
    <source>
        <strain evidence="9 10">BP5796</strain>
    </source>
</reference>
<evidence type="ECO:0000259" key="7">
    <source>
        <dbReference type="PROSITE" id="PS50941"/>
    </source>
</evidence>
<dbReference type="CDD" id="cd00035">
    <property type="entry name" value="ChtBD1"/>
    <property type="match status" value="1"/>
</dbReference>
<dbReference type="GO" id="GO:0008843">
    <property type="term" value="F:endochitinase activity"/>
    <property type="evidence" value="ECO:0007669"/>
    <property type="project" value="UniProtKB-EC"/>
</dbReference>
<dbReference type="Gene3D" id="3.20.20.80">
    <property type="entry name" value="Glycosidases"/>
    <property type="match status" value="1"/>
</dbReference>
<dbReference type="InterPro" id="IPR001002">
    <property type="entry name" value="Chitin-bd_1"/>
</dbReference>
<evidence type="ECO:0000259" key="8">
    <source>
        <dbReference type="PROSITE" id="PS51910"/>
    </source>
</evidence>
<keyword evidence="10" id="KW-1185">Reference proteome</keyword>